<keyword evidence="5" id="KW-1185">Reference proteome</keyword>
<dbReference type="PANTHER" id="PTHR10819:SF3">
    <property type="entry name" value="PHOSPHOTRIESTERASE-RELATED PROTEIN"/>
    <property type="match status" value="1"/>
</dbReference>
<dbReference type="PANTHER" id="PTHR10819">
    <property type="entry name" value="PHOSPHOTRIESTERASE-RELATED"/>
    <property type="match status" value="1"/>
</dbReference>
<evidence type="ECO:0000256" key="2">
    <source>
        <dbReference type="ARBA" id="ARBA00022801"/>
    </source>
</evidence>
<keyword evidence="2" id="KW-0378">Hydrolase</keyword>
<dbReference type="InterPro" id="IPR001559">
    <property type="entry name" value="Phosphotriesterase"/>
</dbReference>
<name>A0ABW4G0R8_9ACTN</name>
<comment type="caution">
    <text evidence="4">The sequence shown here is derived from an EMBL/GenBank/DDBJ whole genome shotgun (WGS) entry which is preliminary data.</text>
</comment>
<keyword evidence="1" id="KW-0479">Metal-binding</keyword>
<accession>A0ABW4G0R8</accession>
<evidence type="ECO:0000256" key="3">
    <source>
        <dbReference type="PROSITE-ProRule" id="PRU00679"/>
    </source>
</evidence>
<sequence length="367" mass="40277">MTRLPARRVRTVLGDVEPSELGHTQPHEHVLSDMSAIVRHWGVEPVAGDASPATSIRQEFPASVRARVAEPVRLDNHDWIKRAVLNLDNLRLLSEQDATEELILYRGAGGGTVVDSTSVGLGRDPLGLARVSRGSGIHIVMGSGYYCRDYHPAGLAEVPAEAVCEEIVADVREGVGDTGVRAGLIGEIGLSWPVHPVEEKVLRAACRAQQVTGAPLQIHPGRHPRAPLEAMRTVLDAGGDPARVIMSHLDRTVWRPEELLELAATGCYLELDLFGQESSYYAFNPDARRPNDRTRIEWLQMLIEAGFGDRLLIAQDICQKVYLRRYGGPGYTHILENVIPLMRRMGVSEAEITALTVTNPFTALAME</sequence>
<gene>
    <name evidence="4" type="ORF">ACFSJ0_00390</name>
</gene>
<dbReference type="PROSITE" id="PS51347">
    <property type="entry name" value="PHOSPHOTRIESTERASE_2"/>
    <property type="match status" value="1"/>
</dbReference>
<dbReference type="EMBL" id="JBHUCM010000001">
    <property type="protein sequence ID" value="MFD1535466.1"/>
    <property type="molecule type" value="Genomic_DNA"/>
</dbReference>
<evidence type="ECO:0000256" key="1">
    <source>
        <dbReference type="ARBA" id="ARBA00022723"/>
    </source>
</evidence>
<comment type="similarity">
    <text evidence="3">Belongs to the metallo-dependent hydrolases superfamily. Phosphotriesterase family.</text>
</comment>
<evidence type="ECO:0000313" key="4">
    <source>
        <dbReference type="EMBL" id="MFD1535466.1"/>
    </source>
</evidence>
<protein>
    <submittedName>
        <fullName evidence="4">Phosphotriesterase</fullName>
    </submittedName>
</protein>
<reference evidence="5" key="1">
    <citation type="journal article" date="2019" name="Int. J. Syst. Evol. Microbiol.">
        <title>The Global Catalogue of Microorganisms (GCM) 10K type strain sequencing project: providing services to taxonomists for standard genome sequencing and annotation.</title>
        <authorList>
            <consortium name="The Broad Institute Genomics Platform"/>
            <consortium name="The Broad Institute Genome Sequencing Center for Infectious Disease"/>
            <person name="Wu L."/>
            <person name="Ma J."/>
        </authorList>
    </citation>
    <scope>NUCLEOTIDE SEQUENCE [LARGE SCALE GENOMIC DNA]</scope>
    <source>
        <strain evidence="5">CGMCC 1.15399</strain>
    </source>
</reference>
<dbReference type="Pfam" id="PF02126">
    <property type="entry name" value="PTE"/>
    <property type="match status" value="1"/>
</dbReference>
<evidence type="ECO:0000313" key="5">
    <source>
        <dbReference type="Proteomes" id="UP001597097"/>
    </source>
</evidence>
<proteinExistence type="inferred from homology"/>
<dbReference type="Proteomes" id="UP001597097">
    <property type="component" value="Unassembled WGS sequence"/>
</dbReference>
<dbReference type="RefSeq" id="WP_219536797.1">
    <property type="nucleotide sequence ID" value="NZ_JAHKRM010000032.1"/>
</dbReference>
<dbReference type="PIRSF" id="PIRSF016839">
    <property type="entry name" value="PhP"/>
    <property type="match status" value="1"/>
</dbReference>
<comment type="caution">
    <text evidence="3">Lacks conserved residue(s) required for the propagation of feature annotation.</text>
</comment>
<organism evidence="4 5">
    <name type="scientific">Nonomuraea guangzhouensis</name>
    <dbReference type="NCBI Taxonomy" id="1291555"/>
    <lineage>
        <taxon>Bacteria</taxon>
        <taxon>Bacillati</taxon>
        <taxon>Actinomycetota</taxon>
        <taxon>Actinomycetes</taxon>
        <taxon>Streptosporangiales</taxon>
        <taxon>Streptosporangiaceae</taxon>
        <taxon>Nonomuraea</taxon>
    </lineage>
</organism>